<dbReference type="AlphaFoldDB" id="A0A0R3QI10"/>
<organism evidence="1">
    <name type="scientific">Brugia timori</name>
    <dbReference type="NCBI Taxonomy" id="42155"/>
    <lineage>
        <taxon>Eukaryota</taxon>
        <taxon>Metazoa</taxon>
        <taxon>Ecdysozoa</taxon>
        <taxon>Nematoda</taxon>
        <taxon>Chromadorea</taxon>
        <taxon>Rhabditida</taxon>
        <taxon>Spirurina</taxon>
        <taxon>Spiruromorpha</taxon>
        <taxon>Filarioidea</taxon>
        <taxon>Onchocercidae</taxon>
        <taxon>Brugia</taxon>
    </lineage>
</organism>
<dbReference type="WBParaSite" id="BTMF_0000603401-mRNA-1">
    <property type="protein sequence ID" value="BTMF_0000603401-mRNA-1"/>
    <property type="gene ID" value="BTMF_0000603401"/>
</dbReference>
<evidence type="ECO:0000313" key="1">
    <source>
        <dbReference type="WBParaSite" id="BTMF_0000603401-mRNA-1"/>
    </source>
</evidence>
<proteinExistence type="predicted"/>
<sequence>LEQAKIHPYCNFLTLVFAVHLQLPLPVDKNISF</sequence>
<reference evidence="1" key="1">
    <citation type="submission" date="2017-02" db="UniProtKB">
        <authorList>
            <consortium name="WormBaseParasite"/>
        </authorList>
    </citation>
    <scope>IDENTIFICATION</scope>
</reference>
<name>A0A0R3QI10_9BILA</name>
<accession>A0A0R3QI10</accession>
<protein>
    <submittedName>
        <fullName evidence="1">Polymerase</fullName>
    </submittedName>
</protein>